<evidence type="ECO:0000313" key="1">
    <source>
        <dbReference type="EMBL" id="KAJ8878285.1"/>
    </source>
</evidence>
<gene>
    <name evidence="1" type="ORF">PR048_018862</name>
</gene>
<dbReference type="Proteomes" id="UP001159363">
    <property type="component" value="Chromosome 6"/>
</dbReference>
<name>A0ABQ9H1Y5_9NEOP</name>
<proteinExistence type="predicted"/>
<organism evidence="1 2">
    <name type="scientific">Dryococelus australis</name>
    <dbReference type="NCBI Taxonomy" id="614101"/>
    <lineage>
        <taxon>Eukaryota</taxon>
        <taxon>Metazoa</taxon>
        <taxon>Ecdysozoa</taxon>
        <taxon>Arthropoda</taxon>
        <taxon>Hexapoda</taxon>
        <taxon>Insecta</taxon>
        <taxon>Pterygota</taxon>
        <taxon>Neoptera</taxon>
        <taxon>Polyneoptera</taxon>
        <taxon>Phasmatodea</taxon>
        <taxon>Verophasmatodea</taxon>
        <taxon>Anareolatae</taxon>
        <taxon>Phasmatidae</taxon>
        <taxon>Eurycanthinae</taxon>
        <taxon>Dryococelus</taxon>
    </lineage>
</organism>
<accession>A0ABQ9H1Y5</accession>
<sequence length="496" mass="53824">MVRLLASHRVLDYRWARGQIFSCGNHTERCHWGGGGVLSFPTPFHSGAAPYSPRFTLIGSQDLDIKRRPNLCTPLSIQTHVNGYASDMYDILNNLQSSLRGCPRFVASDEADIVTAFLREVAHIDGSQSSLRGCPRFVASDEADIVTAFLREVAHIDGSQSSLRGCPRFVASDEADIVTAFLREVAHIDGSQSSLRGCPRFVASDEADIVTAILREVAHIGGSHAADGISRCLPDFRKRESCLTVPLVGGFSRGSPVPLPFILTLLRTHLNHHFRFSRPRCYEPSKSLHLLTLLICADSAACSGRVSSELITDNVARATVIERLARNLSPWRSGLDFRRGHSRFPCGKRGGRCLFACRFPRGALVSPPIALRCYSVFISAASEPLNPMQFVTAAASLIYCMPSGSRSVTALTAKLTLFEIKTSNALTNGGRLAEGLIEDGLGRRGGGVRGHDGIMGTLGLRADCNEMQIAPLSRLVREMGRGGGGEVQRPDRDKPG</sequence>
<dbReference type="EMBL" id="JARBHB010000007">
    <property type="protein sequence ID" value="KAJ8878285.1"/>
    <property type="molecule type" value="Genomic_DNA"/>
</dbReference>
<keyword evidence="2" id="KW-1185">Reference proteome</keyword>
<protein>
    <submittedName>
        <fullName evidence="1">Uncharacterized protein</fullName>
    </submittedName>
</protein>
<evidence type="ECO:0000313" key="2">
    <source>
        <dbReference type="Proteomes" id="UP001159363"/>
    </source>
</evidence>
<comment type="caution">
    <text evidence="1">The sequence shown here is derived from an EMBL/GenBank/DDBJ whole genome shotgun (WGS) entry which is preliminary data.</text>
</comment>
<reference evidence="1 2" key="1">
    <citation type="submission" date="2023-02" db="EMBL/GenBank/DDBJ databases">
        <title>LHISI_Scaffold_Assembly.</title>
        <authorList>
            <person name="Stuart O.P."/>
            <person name="Cleave R."/>
            <person name="Magrath M.J.L."/>
            <person name="Mikheyev A.S."/>
        </authorList>
    </citation>
    <scope>NUCLEOTIDE SEQUENCE [LARGE SCALE GENOMIC DNA]</scope>
    <source>
        <strain evidence="1">Daus_M_001</strain>
        <tissue evidence="1">Leg muscle</tissue>
    </source>
</reference>